<evidence type="ECO:0000313" key="3">
    <source>
        <dbReference type="EMBL" id="NML14162.1"/>
    </source>
</evidence>
<reference evidence="3 4" key="1">
    <citation type="submission" date="2020-04" db="EMBL/GenBank/DDBJ databases">
        <title>Azohydromonas sp. isolated from soil.</title>
        <authorList>
            <person name="Dahal R.H."/>
        </authorList>
    </citation>
    <scope>NUCLEOTIDE SEQUENCE [LARGE SCALE GENOMIC DNA]</scope>
    <source>
        <strain evidence="3 4">G-1-1-14</strain>
    </source>
</reference>
<accession>A0A848F450</accession>
<feature type="signal peptide" evidence="2">
    <location>
        <begin position="1"/>
        <end position="22"/>
    </location>
</feature>
<protein>
    <submittedName>
        <fullName evidence="3">Uncharacterized protein</fullName>
    </submittedName>
</protein>
<feature type="chain" id="PRO_5032671817" evidence="2">
    <location>
        <begin position="23"/>
        <end position="159"/>
    </location>
</feature>
<name>A0A848F450_9BURK</name>
<dbReference type="Proteomes" id="UP000574067">
    <property type="component" value="Unassembled WGS sequence"/>
</dbReference>
<sequence>MKSFFCATLAAVSLLSLAPARAADVGVSVQISDPGVYGRIDIGRFPQPAVVVAQPVVVQQPAYVVAQPQPVYLWVPPGHQKSWKSYCGRYNACGVPVYFVQDRWYRQHVLPYRGERGGYRDDDRRDRGDWGDRGGWDDRRDDHPGRGHGHGHGHGKHKD</sequence>
<evidence type="ECO:0000256" key="1">
    <source>
        <dbReference type="SAM" id="MobiDB-lite"/>
    </source>
</evidence>
<dbReference type="RefSeq" id="WP_169159072.1">
    <property type="nucleotide sequence ID" value="NZ_JABBFW010000002.1"/>
</dbReference>
<evidence type="ECO:0000256" key="2">
    <source>
        <dbReference type="SAM" id="SignalP"/>
    </source>
</evidence>
<feature type="compositionally biased region" description="Basic residues" evidence="1">
    <location>
        <begin position="146"/>
        <end position="159"/>
    </location>
</feature>
<dbReference type="AlphaFoldDB" id="A0A848F450"/>
<proteinExistence type="predicted"/>
<dbReference type="EMBL" id="JABBFW010000002">
    <property type="protein sequence ID" value="NML14162.1"/>
    <property type="molecule type" value="Genomic_DNA"/>
</dbReference>
<gene>
    <name evidence="3" type="ORF">HHL10_04090</name>
</gene>
<feature type="region of interest" description="Disordered" evidence="1">
    <location>
        <begin position="115"/>
        <end position="159"/>
    </location>
</feature>
<keyword evidence="4" id="KW-1185">Reference proteome</keyword>
<evidence type="ECO:0000313" key="4">
    <source>
        <dbReference type="Proteomes" id="UP000574067"/>
    </source>
</evidence>
<feature type="compositionally biased region" description="Basic and acidic residues" evidence="1">
    <location>
        <begin position="115"/>
        <end position="145"/>
    </location>
</feature>
<organism evidence="3 4">
    <name type="scientific">Azohydromonas caseinilytica</name>
    <dbReference type="NCBI Taxonomy" id="2728836"/>
    <lineage>
        <taxon>Bacteria</taxon>
        <taxon>Pseudomonadati</taxon>
        <taxon>Pseudomonadota</taxon>
        <taxon>Betaproteobacteria</taxon>
        <taxon>Burkholderiales</taxon>
        <taxon>Sphaerotilaceae</taxon>
        <taxon>Azohydromonas</taxon>
    </lineage>
</organism>
<keyword evidence="2" id="KW-0732">Signal</keyword>
<comment type="caution">
    <text evidence="3">The sequence shown here is derived from an EMBL/GenBank/DDBJ whole genome shotgun (WGS) entry which is preliminary data.</text>
</comment>